<dbReference type="Proteomes" id="UP000321513">
    <property type="component" value="Unassembled WGS sequence"/>
</dbReference>
<keyword evidence="2" id="KW-1185">Reference proteome</keyword>
<proteinExistence type="predicted"/>
<dbReference type="AlphaFoldDB" id="A0A512B7T7"/>
<organism evidence="1 2">
    <name type="scientific">Segetibacter aerophilus</name>
    <dbReference type="NCBI Taxonomy" id="670293"/>
    <lineage>
        <taxon>Bacteria</taxon>
        <taxon>Pseudomonadati</taxon>
        <taxon>Bacteroidota</taxon>
        <taxon>Chitinophagia</taxon>
        <taxon>Chitinophagales</taxon>
        <taxon>Chitinophagaceae</taxon>
        <taxon>Segetibacter</taxon>
    </lineage>
</organism>
<name>A0A512B7T7_9BACT</name>
<accession>A0A512B7T7</accession>
<comment type="caution">
    <text evidence="1">The sequence shown here is derived from an EMBL/GenBank/DDBJ whole genome shotgun (WGS) entry which is preliminary data.</text>
</comment>
<protein>
    <submittedName>
        <fullName evidence="1">Uncharacterized protein</fullName>
    </submittedName>
</protein>
<reference evidence="1 2" key="1">
    <citation type="submission" date="2019-07" db="EMBL/GenBank/DDBJ databases">
        <title>Whole genome shotgun sequence of Segetibacter aerophilus NBRC 106135.</title>
        <authorList>
            <person name="Hosoyama A."/>
            <person name="Uohara A."/>
            <person name="Ohji S."/>
            <person name="Ichikawa N."/>
        </authorList>
    </citation>
    <scope>NUCLEOTIDE SEQUENCE [LARGE SCALE GENOMIC DNA]</scope>
    <source>
        <strain evidence="1 2">NBRC 106135</strain>
    </source>
</reference>
<dbReference type="EMBL" id="BJYT01000001">
    <property type="protein sequence ID" value="GEO08015.1"/>
    <property type="molecule type" value="Genomic_DNA"/>
</dbReference>
<gene>
    <name evidence="1" type="ORF">SAE01_05110</name>
</gene>
<evidence type="ECO:0000313" key="1">
    <source>
        <dbReference type="EMBL" id="GEO08015.1"/>
    </source>
</evidence>
<sequence>MLLAEVTECYNKSSRDYFGDNGIDVQLLNKEFQEHIVKSNACQHHRKVPDELHSSAQITLAKNKVSAVIKPNRKSDAKRSNHCCNVWTNSKILKMHYPVLLEPVFKNTKKKNVQYGVRTPARCIAKGLQRHELSKQGIEKINNVKQEIIHYPVVLNGARR</sequence>
<evidence type="ECO:0000313" key="2">
    <source>
        <dbReference type="Proteomes" id="UP000321513"/>
    </source>
</evidence>